<feature type="active site" description="Proton donor/acceptor" evidence="9">
    <location>
        <position position="149"/>
    </location>
</feature>
<keyword evidence="3 9" id="KW-0808">Transferase</keyword>
<evidence type="ECO:0000256" key="1">
    <source>
        <dbReference type="ARBA" id="ARBA00008748"/>
    </source>
</evidence>
<dbReference type="GO" id="GO:0006083">
    <property type="term" value="P:acetate metabolic process"/>
    <property type="evidence" value="ECO:0007669"/>
    <property type="project" value="TreeGrafter"/>
</dbReference>
<feature type="binding site" evidence="9">
    <location>
        <begin position="282"/>
        <end position="284"/>
    </location>
    <ligand>
        <name>ATP</name>
        <dbReference type="ChEBI" id="CHEBI:30616"/>
    </ligand>
</feature>
<dbReference type="PRINTS" id="PR00471">
    <property type="entry name" value="ACETATEKNASE"/>
</dbReference>
<evidence type="ECO:0000313" key="11">
    <source>
        <dbReference type="EMBL" id="KRR11393.1"/>
    </source>
</evidence>
<name>A0A0R3LTP6_9BRAD</name>
<organism evidence="11 12">
    <name type="scientific">Bradyrhizobium jicamae</name>
    <dbReference type="NCBI Taxonomy" id="280332"/>
    <lineage>
        <taxon>Bacteria</taxon>
        <taxon>Pseudomonadati</taxon>
        <taxon>Pseudomonadota</taxon>
        <taxon>Alphaproteobacteria</taxon>
        <taxon>Hyphomicrobiales</taxon>
        <taxon>Nitrobacteraceae</taxon>
        <taxon>Bradyrhizobium</taxon>
    </lineage>
</organism>
<comment type="subcellular location">
    <subcellularLocation>
        <location evidence="9">Cytoplasm</location>
    </subcellularLocation>
</comment>
<reference evidence="11 12" key="1">
    <citation type="submission" date="2014-03" db="EMBL/GenBank/DDBJ databases">
        <title>Bradyrhizobium valentinum sp. nov., isolated from effective nodules of Lupinus mariae-josephae, a lupine endemic of basic-lime soils in Eastern Spain.</title>
        <authorList>
            <person name="Duran D."/>
            <person name="Rey L."/>
            <person name="Navarro A."/>
            <person name="Busquets A."/>
            <person name="Imperial J."/>
            <person name="Ruiz-Argueso T."/>
        </authorList>
    </citation>
    <scope>NUCLEOTIDE SEQUENCE [LARGE SCALE GENOMIC DNA]</scope>
    <source>
        <strain evidence="11 12">PAC68</strain>
    </source>
</reference>
<feature type="binding site" evidence="9">
    <location>
        <position position="8"/>
    </location>
    <ligand>
        <name>Mg(2+)</name>
        <dbReference type="ChEBI" id="CHEBI:18420"/>
    </ligand>
</feature>
<accession>A0A0R3LTP6</accession>
<feature type="binding site" evidence="9">
    <location>
        <begin position="207"/>
        <end position="211"/>
    </location>
    <ligand>
        <name>ATP</name>
        <dbReference type="ChEBI" id="CHEBI:30616"/>
    </ligand>
</feature>
<evidence type="ECO:0000256" key="3">
    <source>
        <dbReference type="ARBA" id="ARBA00022679"/>
    </source>
</evidence>
<dbReference type="GO" id="GO:0006085">
    <property type="term" value="P:acetyl-CoA biosynthetic process"/>
    <property type="evidence" value="ECO:0007669"/>
    <property type="project" value="UniProtKB-UniRule"/>
</dbReference>
<feature type="binding site" evidence="9">
    <location>
        <position position="15"/>
    </location>
    <ligand>
        <name>ATP</name>
        <dbReference type="ChEBI" id="CHEBI:30616"/>
    </ligand>
</feature>
<evidence type="ECO:0000256" key="2">
    <source>
        <dbReference type="ARBA" id="ARBA00022490"/>
    </source>
</evidence>
<evidence type="ECO:0000256" key="8">
    <source>
        <dbReference type="ARBA" id="ARBA00022842"/>
    </source>
</evidence>
<comment type="pathway">
    <text evidence="9">Metabolic intermediate biosynthesis; acetyl-CoA biosynthesis; acetyl-CoA from acetate: step 1/2.</text>
</comment>
<keyword evidence="8 9" id="KW-0460">Magnesium</keyword>
<evidence type="ECO:0000256" key="5">
    <source>
        <dbReference type="ARBA" id="ARBA00022741"/>
    </source>
</evidence>
<comment type="catalytic activity">
    <reaction evidence="9">
        <text>acetate + ATP = acetyl phosphate + ADP</text>
        <dbReference type="Rhea" id="RHEA:11352"/>
        <dbReference type="ChEBI" id="CHEBI:22191"/>
        <dbReference type="ChEBI" id="CHEBI:30089"/>
        <dbReference type="ChEBI" id="CHEBI:30616"/>
        <dbReference type="ChEBI" id="CHEBI:456216"/>
        <dbReference type="EC" id="2.7.2.1"/>
    </reaction>
</comment>
<dbReference type="RefSeq" id="WP_057834690.1">
    <property type="nucleotide sequence ID" value="NZ_LLXZ01000048.1"/>
</dbReference>
<dbReference type="STRING" id="280332.CQ12_29175"/>
<evidence type="ECO:0000256" key="4">
    <source>
        <dbReference type="ARBA" id="ARBA00022723"/>
    </source>
</evidence>
<keyword evidence="6 9" id="KW-0418">Kinase</keyword>
<feature type="binding site" evidence="9">
    <location>
        <begin position="327"/>
        <end position="331"/>
    </location>
    <ligand>
        <name>ATP</name>
        <dbReference type="ChEBI" id="CHEBI:30616"/>
    </ligand>
</feature>
<comment type="caution">
    <text evidence="11">The sequence shown here is derived from an EMBL/GenBank/DDBJ whole genome shotgun (WGS) entry which is preliminary data.</text>
</comment>
<protein>
    <recommendedName>
        <fullName evidence="9">Acetate kinase</fullName>
        <ecNumber evidence="9">2.7.2.1</ecNumber>
    </recommendedName>
    <alternativeName>
        <fullName evidence="9">Acetokinase</fullName>
    </alternativeName>
</protein>
<gene>
    <name evidence="9" type="primary">ackA</name>
    <name evidence="11" type="ORF">CQ12_29175</name>
</gene>
<dbReference type="InterPro" id="IPR023865">
    <property type="entry name" value="Aliphatic_acid_kinase_CS"/>
</dbReference>
<dbReference type="EMBL" id="LLXZ01000048">
    <property type="protein sequence ID" value="KRR11393.1"/>
    <property type="molecule type" value="Genomic_DNA"/>
</dbReference>
<keyword evidence="7 9" id="KW-0067">ATP-binding</keyword>
<dbReference type="Pfam" id="PF00871">
    <property type="entry name" value="Acetate_kinase"/>
    <property type="match status" value="1"/>
</dbReference>
<evidence type="ECO:0000256" key="7">
    <source>
        <dbReference type="ARBA" id="ARBA00022840"/>
    </source>
</evidence>
<dbReference type="Gene3D" id="3.30.420.40">
    <property type="match status" value="2"/>
</dbReference>
<comment type="subunit">
    <text evidence="9">Homodimer.</text>
</comment>
<evidence type="ECO:0000256" key="10">
    <source>
        <dbReference type="RuleBase" id="RU003835"/>
    </source>
</evidence>
<dbReference type="PANTHER" id="PTHR21060">
    <property type="entry name" value="ACETATE KINASE"/>
    <property type="match status" value="1"/>
</dbReference>
<proteinExistence type="inferred from homology"/>
<evidence type="ECO:0000313" key="12">
    <source>
        <dbReference type="Proteomes" id="UP000050863"/>
    </source>
</evidence>
<dbReference type="InterPro" id="IPR000890">
    <property type="entry name" value="Aliphatic_acid_kin_short-chain"/>
</dbReference>
<dbReference type="NCBIfam" id="TIGR00016">
    <property type="entry name" value="ackA"/>
    <property type="match status" value="1"/>
</dbReference>
<comment type="cofactor">
    <cofactor evidence="9">
        <name>Mg(2+)</name>
        <dbReference type="ChEBI" id="CHEBI:18420"/>
    </cofactor>
    <cofactor evidence="9">
        <name>Mn(2+)</name>
        <dbReference type="ChEBI" id="CHEBI:29035"/>
    </cofactor>
    <text evidence="9">Mg(2+). Can also accept Mn(2+).</text>
</comment>
<dbReference type="GO" id="GO:0005524">
    <property type="term" value="F:ATP binding"/>
    <property type="evidence" value="ECO:0007669"/>
    <property type="project" value="UniProtKB-KW"/>
</dbReference>
<feature type="binding site" evidence="9">
    <location>
        <position position="378"/>
    </location>
    <ligand>
        <name>Mg(2+)</name>
        <dbReference type="ChEBI" id="CHEBI:18420"/>
    </ligand>
</feature>
<comment type="function">
    <text evidence="9">Catalyzes the formation of acetyl phosphate from acetate and ATP. Can also catalyze the reverse reaction.</text>
</comment>
<feature type="site" description="Transition state stabilizer" evidence="9">
    <location>
        <position position="180"/>
    </location>
</feature>
<dbReference type="InterPro" id="IPR043129">
    <property type="entry name" value="ATPase_NBD"/>
</dbReference>
<sequence length="404" mass="43390">MDTILVVNAGSSSVKFQIFGIDGDGGLRRQIKGQMDGIGSRPRLRASGLNGDPLADRAYPIETVADVPAAMAVAGAWLRDELNVNPIAVGHRVVHGGPDHTRPVLIDHAIVARLERFVSLAPLHQPHNLAPIRTLLGKFPTLPQVACFDTAFHRDHDALADHYAIPYQLHTEGVRRYGFHGLSYEYIAKSLPQVAPDIAGGRVIVAHLGSGASMCAMRGGKSVESTMGFTALDGLAMGTRPGQLDPGVVLYLIAEKGMSASNVQNFLYRDCGLKGLSGVSNDMRELETSADPRAAFAVDYFVYRVGLNAGMLAAALQGLDAFVFTAGIGENSVSIRARIAEKLAWLGVALDQAENARHATKISRSDSRIPVYVVPTDEELMIAQHTLALLMNSQSPNQKRVRVS</sequence>
<dbReference type="OrthoDB" id="9802453at2"/>
<evidence type="ECO:0000256" key="6">
    <source>
        <dbReference type="ARBA" id="ARBA00022777"/>
    </source>
</evidence>
<dbReference type="Proteomes" id="UP000050863">
    <property type="component" value="Unassembled WGS sequence"/>
</dbReference>
<dbReference type="GO" id="GO:0008776">
    <property type="term" value="F:acetate kinase activity"/>
    <property type="evidence" value="ECO:0007669"/>
    <property type="project" value="UniProtKB-UniRule"/>
</dbReference>
<dbReference type="GO" id="GO:0005829">
    <property type="term" value="C:cytosol"/>
    <property type="evidence" value="ECO:0007669"/>
    <property type="project" value="TreeGrafter"/>
</dbReference>
<keyword evidence="5 9" id="KW-0547">Nucleotide-binding</keyword>
<dbReference type="PROSITE" id="PS01076">
    <property type="entry name" value="ACETATE_KINASE_2"/>
    <property type="match status" value="1"/>
</dbReference>
<dbReference type="PIRSF" id="PIRSF000722">
    <property type="entry name" value="Acetate_prop_kin"/>
    <property type="match status" value="1"/>
</dbReference>
<dbReference type="InterPro" id="IPR004372">
    <property type="entry name" value="Ac/propionate_kinase"/>
</dbReference>
<keyword evidence="12" id="KW-1185">Reference proteome</keyword>
<feature type="site" description="Transition state stabilizer" evidence="9">
    <location>
        <position position="240"/>
    </location>
</feature>
<keyword evidence="2 9" id="KW-0963">Cytoplasm</keyword>
<feature type="binding site" evidence="9">
    <location>
        <position position="92"/>
    </location>
    <ligand>
        <name>substrate</name>
    </ligand>
</feature>
<dbReference type="PANTHER" id="PTHR21060:SF21">
    <property type="entry name" value="ACETATE KINASE"/>
    <property type="match status" value="1"/>
</dbReference>
<dbReference type="EC" id="2.7.2.1" evidence="9"/>
<dbReference type="PROSITE" id="PS01075">
    <property type="entry name" value="ACETATE_KINASE_1"/>
    <property type="match status" value="1"/>
</dbReference>
<keyword evidence="4 9" id="KW-0479">Metal-binding</keyword>
<dbReference type="SUPFAM" id="SSF53067">
    <property type="entry name" value="Actin-like ATPase domain"/>
    <property type="match status" value="2"/>
</dbReference>
<comment type="similarity">
    <text evidence="1 9 10">Belongs to the acetokinase family.</text>
</comment>
<dbReference type="AlphaFoldDB" id="A0A0R3LTP6"/>
<evidence type="ECO:0000256" key="9">
    <source>
        <dbReference type="HAMAP-Rule" id="MF_00020"/>
    </source>
</evidence>
<dbReference type="GO" id="GO:0000287">
    <property type="term" value="F:magnesium ion binding"/>
    <property type="evidence" value="ECO:0007669"/>
    <property type="project" value="UniProtKB-UniRule"/>
</dbReference>
<dbReference type="UniPathway" id="UPA00340">
    <property type="reaction ID" value="UER00458"/>
</dbReference>
<dbReference type="HAMAP" id="MF_00020">
    <property type="entry name" value="Acetate_kinase"/>
    <property type="match status" value="1"/>
</dbReference>